<dbReference type="AlphaFoldDB" id="A0A2U1ZSY8"/>
<dbReference type="NCBIfam" id="TIGR00082">
    <property type="entry name" value="rbfA"/>
    <property type="match status" value="1"/>
</dbReference>
<comment type="similarity">
    <text evidence="3">Belongs to the RbfA family.</text>
</comment>
<accession>A0A2U1ZSY8</accession>
<dbReference type="GO" id="GO:0043024">
    <property type="term" value="F:ribosomal small subunit binding"/>
    <property type="evidence" value="ECO:0007669"/>
    <property type="project" value="TreeGrafter"/>
</dbReference>
<name>A0A2U1ZSY8_9MICO</name>
<dbReference type="OrthoDB" id="307788at2"/>
<keyword evidence="2 3" id="KW-0690">Ribosome biogenesis</keyword>
<dbReference type="RefSeq" id="WP_109228455.1">
    <property type="nucleotide sequence ID" value="NZ_PYHR01000002.1"/>
</dbReference>
<dbReference type="InterPro" id="IPR000238">
    <property type="entry name" value="RbfA"/>
</dbReference>
<dbReference type="InterPro" id="IPR015946">
    <property type="entry name" value="KH_dom-like_a/b"/>
</dbReference>
<comment type="function">
    <text evidence="3">One of several proteins that assist in the late maturation steps of the functional core of the 30S ribosomal subunit. Associates with free 30S ribosomal subunits (but not with 30S subunits that are part of 70S ribosomes or polysomes). Required for efficient processing of 16S rRNA. May interact with the 5'-terminal helix region of 16S rRNA.</text>
</comment>
<dbReference type="Proteomes" id="UP000245166">
    <property type="component" value="Unassembled WGS sequence"/>
</dbReference>
<dbReference type="PANTHER" id="PTHR33515:SF1">
    <property type="entry name" value="RIBOSOME-BINDING FACTOR A, CHLOROPLASTIC-RELATED"/>
    <property type="match status" value="1"/>
</dbReference>
<reference evidence="5 6" key="1">
    <citation type="submission" date="2018-03" db="EMBL/GenBank/DDBJ databases">
        <title>Genome assembly of novel Miniimonas species PCH200.</title>
        <authorList>
            <person name="Thakur V."/>
            <person name="Kumar V."/>
            <person name="Singh D."/>
        </authorList>
    </citation>
    <scope>NUCLEOTIDE SEQUENCE [LARGE SCALE GENOMIC DNA]</scope>
    <source>
        <strain evidence="5 6">PCH200</strain>
    </source>
</reference>
<dbReference type="PANTHER" id="PTHR33515">
    <property type="entry name" value="RIBOSOME-BINDING FACTOR A, CHLOROPLASTIC-RELATED"/>
    <property type="match status" value="1"/>
</dbReference>
<dbReference type="PROSITE" id="PS01319">
    <property type="entry name" value="RBFA"/>
    <property type="match status" value="1"/>
</dbReference>
<protein>
    <recommendedName>
        <fullName evidence="3">Ribosome-binding factor A</fullName>
    </recommendedName>
</protein>
<evidence type="ECO:0000256" key="2">
    <source>
        <dbReference type="ARBA" id="ARBA00022517"/>
    </source>
</evidence>
<evidence type="ECO:0000256" key="3">
    <source>
        <dbReference type="HAMAP-Rule" id="MF_00003"/>
    </source>
</evidence>
<comment type="subunit">
    <text evidence="3">Monomer. Binds 30S ribosomal subunits, but not 50S ribosomal subunits or 70S ribosomes.</text>
</comment>
<gene>
    <name evidence="3" type="primary">rbfA</name>
    <name evidence="5" type="ORF">C8046_04695</name>
</gene>
<dbReference type="Pfam" id="PF02033">
    <property type="entry name" value="RBFA"/>
    <property type="match status" value="1"/>
</dbReference>
<organism evidence="5 6">
    <name type="scientific">Serinibacter arcticus</name>
    <dbReference type="NCBI Taxonomy" id="1655435"/>
    <lineage>
        <taxon>Bacteria</taxon>
        <taxon>Bacillati</taxon>
        <taxon>Actinomycetota</taxon>
        <taxon>Actinomycetes</taxon>
        <taxon>Micrococcales</taxon>
        <taxon>Beutenbergiaceae</taxon>
        <taxon>Serinibacter</taxon>
    </lineage>
</organism>
<dbReference type="HAMAP" id="MF_00003">
    <property type="entry name" value="RbfA"/>
    <property type="match status" value="1"/>
</dbReference>
<feature type="compositionally biased region" description="Acidic residues" evidence="4">
    <location>
        <begin position="141"/>
        <end position="160"/>
    </location>
</feature>
<keyword evidence="6" id="KW-1185">Reference proteome</keyword>
<dbReference type="Gene3D" id="3.30.300.20">
    <property type="match status" value="1"/>
</dbReference>
<dbReference type="EMBL" id="PYHR01000002">
    <property type="protein sequence ID" value="PWD50071.1"/>
    <property type="molecule type" value="Genomic_DNA"/>
</dbReference>
<sequence length="160" mass="16977">MSDNSRAIRLGEAVKEIVAVMLEQRIKDPRLGFVTVTDVKVTGDLQHATVFYTVLGTDADVEATAAALESAKGLLRTEVGRRTGVKFTPTLTFQLDRTPQTAADIAEALRIASRRDAEVAALAAAATYAGDADPYKKPVVIDDEADGPDDGDADDERAGS</sequence>
<evidence type="ECO:0000313" key="6">
    <source>
        <dbReference type="Proteomes" id="UP000245166"/>
    </source>
</evidence>
<dbReference type="GO" id="GO:0030490">
    <property type="term" value="P:maturation of SSU-rRNA"/>
    <property type="evidence" value="ECO:0007669"/>
    <property type="project" value="UniProtKB-UniRule"/>
</dbReference>
<keyword evidence="1 3" id="KW-0963">Cytoplasm</keyword>
<comment type="caution">
    <text evidence="5">The sequence shown here is derived from an EMBL/GenBank/DDBJ whole genome shotgun (WGS) entry which is preliminary data.</text>
</comment>
<dbReference type="GO" id="GO:0005829">
    <property type="term" value="C:cytosol"/>
    <property type="evidence" value="ECO:0007669"/>
    <property type="project" value="TreeGrafter"/>
</dbReference>
<comment type="subcellular location">
    <subcellularLocation>
        <location evidence="3">Cytoplasm</location>
    </subcellularLocation>
</comment>
<evidence type="ECO:0000256" key="1">
    <source>
        <dbReference type="ARBA" id="ARBA00022490"/>
    </source>
</evidence>
<dbReference type="InterPro" id="IPR020053">
    <property type="entry name" value="Ribosome-bd_factorA_CS"/>
</dbReference>
<evidence type="ECO:0000256" key="4">
    <source>
        <dbReference type="SAM" id="MobiDB-lite"/>
    </source>
</evidence>
<dbReference type="InterPro" id="IPR023799">
    <property type="entry name" value="RbfA_dom_sf"/>
</dbReference>
<evidence type="ECO:0000313" key="5">
    <source>
        <dbReference type="EMBL" id="PWD50071.1"/>
    </source>
</evidence>
<dbReference type="SUPFAM" id="SSF89919">
    <property type="entry name" value="Ribosome-binding factor A, RbfA"/>
    <property type="match status" value="1"/>
</dbReference>
<proteinExistence type="inferred from homology"/>
<feature type="region of interest" description="Disordered" evidence="4">
    <location>
        <begin position="134"/>
        <end position="160"/>
    </location>
</feature>